<organism evidence="2 3">
    <name type="scientific">Limosa lapponica baueri</name>
    <dbReference type="NCBI Taxonomy" id="1758121"/>
    <lineage>
        <taxon>Eukaryota</taxon>
        <taxon>Metazoa</taxon>
        <taxon>Chordata</taxon>
        <taxon>Craniata</taxon>
        <taxon>Vertebrata</taxon>
        <taxon>Euteleostomi</taxon>
        <taxon>Archelosauria</taxon>
        <taxon>Archosauria</taxon>
        <taxon>Dinosauria</taxon>
        <taxon>Saurischia</taxon>
        <taxon>Theropoda</taxon>
        <taxon>Coelurosauria</taxon>
        <taxon>Aves</taxon>
        <taxon>Neognathae</taxon>
        <taxon>Neoaves</taxon>
        <taxon>Charadriiformes</taxon>
        <taxon>Scolopacidae</taxon>
        <taxon>Limosa</taxon>
    </lineage>
</organism>
<reference evidence="3" key="2">
    <citation type="submission" date="2017-12" db="EMBL/GenBank/DDBJ databases">
        <title>Genome sequence of the Bar-tailed Godwit (Limosa lapponica baueri).</title>
        <authorList>
            <person name="Lima N.C.B."/>
            <person name="Parody-Merino A.M."/>
            <person name="Battley P.F."/>
            <person name="Fidler A.E."/>
            <person name="Prosdocimi F."/>
        </authorList>
    </citation>
    <scope>NUCLEOTIDE SEQUENCE [LARGE SCALE GENOMIC DNA]</scope>
</reference>
<dbReference type="InterPro" id="IPR000477">
    <property type="entry name" value="RT_dom"/>
</dbReference>
<dbReference type="Proteomes" id="UP000233556">
    <property type="component" value="Unassembled WGS sequence"/>
</dbReference>
<dbReference type="PROSITE" id="PS50878">
    <property type="entry name" value="RT_POL"/>
    <property type="match status" value="1"/>
</dbReference>
<dbReference type="PANTHER" id="PTHR33332">
    <property type="entry name" value="REVERSE TRANSCRIPTASE DOMAIN-CONTAINING PROTEIN"/>
    <property type="match status" value="1"/>
</dbReference>
<name>A0A2I0U727_LIMLA</name>
<dbReference type="EMBL" id="KZ506061">
    <property type="protein sequence ID" value="PKU41890.1"/>
    <property type="molecule type" value="Genomic_DNA"/>
</dbReference>
<evidence type="ECO:0000259" key="1">
    <source>
        <dbReference type="PROSITE" id="PS50878"/>
    </source>
</evidence>
<dbReference type="Pfam" id="PF00078">
    <property type="entry name" value="RVT_1"/>
    <property type="match status" value="1"/>
</dbReference>
<gene>
    <name evidence="2" type="ORF">llap_7808</name>
</gene>
<dbReference type="AlphaFoldDB" id="A0A2I0U727"/>
<reference evidence="3" key="1">
    <citation type="submission" date="2017-11" db="EMBL/GenBank/DDBJ databases">
        <authorList>
            <person name="Lima N.C."/>
            <person name="Parody-Merino A.M."/>
            <person name="Battley P.F."/>
            <person name="Fidler A.E."/>
            <person name="Prosdocimi F."/>
        </authorList>
    </citation>
    <scope>NUCLEOTIDE SEQUENCE [LARGE SCALE GENOMIC DNA]</scope>
</reference>
<evidence type="ECO:0000313" key="3">
    <source>
        <dbReference type="Proteomes" id="UP000233556"/>
    </source>
</evidence>
<protein>
    <recommendedName>
        <fullName evidence="1">Reverse transcriptase domain-containing protein</fullName>
    </recommendedName>
</protein>
<keyword evidence="3" id="KW-1185">Reference proteome</keyword>
<feature type="domain" description="Reverse transcriptase" evidence="1">
    <location>
        <begin position="1"/>
        <end position="191"/>
    </location>
</feature>
<proteinExistence type="predicted"/>
<evidence type="ECO:0000313" key="2">
    <source>
        <dbReference type="EMBL" id="PKU41890.1"/>
    </source>
</evidence>
<accession>A0A2I0U727</accession>
<dbReference type="OrthoDB" id="416454at2759"/>
<sequence>MCKIIDRAKTTGIQPLISVEFFLDSLAARKILDVIFKDVEEKQVIGSGQHGFTKGKSCLTNLIAFYDGMTGWVNEGRAVGVVYLEFSKAFDTVFQNILIDKLRKWLDETTLRWIDNWLNGRAQRVVISSTESSWRPVTSSVPPGSVLGPVLFNIFITDLDEGTVSLMMIQNWKEWLTHQEAVPPFSGTWMG</sequence>